<organism evidence="2 3">
    <name type="scientific">Eumeta variegata</name>
    <name type="common">Bagworm moth</name>
    <name type="synonym">Eumeta japonica</name>
    <dbReference type="NCBI Taxonomy" id="151549"/>
    <lineage>
        <taxon>Eukaryota</taxon>
        <taxon>Metazoa</taxon>
        <taxon>Ecdysozoa</taxon>
        <taxon>Arthropoda</taxon>
        <taxon>Hexapoda</taxon>
        <taxon>Insecta</taxon>
        <taxon>Pterygota</taxon>
        <taxon>Neoptera</taxon>
        <taxon>Endopterygota</taxon>
        <taxon>Lepidoptera</taxon>
        <taxon>Glossata</taxon>
        <taxon>Ditrysia</taxon>
        <taxon>Tineoidea</taxon>
        <taxon>Psychidae</taxon>
        <taxon>Oiketicinae</taxon>
        <taxon>Eumeta</taxon>
    </lineage>
</organism>
<evidence type="ECO:0000313" key="3">
    <source>
        <dbReference type="Proteomes" id="UP000299102"/>
    </source>
</evidence>
<gene>
    <name evidence="2" type="ORF">EVAR_10093_1</name>
</gene>
<accession>A0A4C1UDE6</accession>
<feature type="compositionally biased region" description="Pro residues" evidence="1">
    <location>
        <begin position="311"/>
        <end position="320"/>
    </location>
</feature>
<dbReference type="Proteomes" id="UP000299102">
    <property type="component" value="Unassembled WGS sequence"/>
</dbReference>
<name>A0A4C1UDE6_EUMVA</name>
<proteinExistence type="predicted"/>
<feature type="region of interest" description="Disordered" evidence="1">
    <location>
        <begin position="293"/>
        <end position="348"/>
    </location>
</feature>
<feature type="compositionally biased region" description="Low complexity" evidence="1">
    <location>
        <begin position="294"/>
        <end position="310"/>
    </location>
</feature>
<evidence type="ECO:0000256" key="1">
    <source>
        <dbReference type="SAM" id="MobiDB-lite"/>
    </source>
</evidence>
<protein>
    <submittedName>
        <fullName evidence="2">Uncharacterized protein</fullName>
    </submittedName>
</protein>
<dbReference type="EMBL" id="BGZK01000156">
    <property type="protein sequence ID" value="GBP23992.1"/>
    <property type="molecule type" value="Genomic_DNA"/>
</dbReference>
<comment type="caution">
    <text evidence="2">The sequence shown here is derived from an EMBL/GenBank/DDBJ whole genome shotgun (WGS) entry which is preliminary data.</text>
</comment>
<reference evidence="2 3" key="1">
    <citation type="journal article" date="2019" name="Commun. Biol.">
        <title>The bagworm genome reveals a unique fibroin gene that provides high tensile strength.</title>
        <authorList>
            <person name="Kono N."/>
            <person name="Nakamura H."/>
            <person name="Ohtoshi R."/>
            <person name="Tomita M."/>
            <person name="Numata K."/>
            <person name="Arakawa K."/>
        </authorList>
    </citation>
    <scope>NUCLEOTIDE SEQUENCE [LARGE SCALE GENOMIC DNA]</scope>
</reference>
<keyword evidence="3" id="KW-1185">Reference proteome</keyword>
<sequence>MPEKKESSPSNFTTRSLLRFASIGARNEGAPQRRARAITQLIALLYAAAIRRRGVPFWDVENDDALATPIGLRELQKYERPPSPQHAVATYTRCRRACLALVRDFVTYNNTICHLSLVTPSPHHGPTPAHAARAFFSYKLLIAQLSKFGRESFIILLSSNITENVGDFEFETVFVLSELEKMIAQTMPEVLGLSCKPIERSVYLKVSYKYRKGSFLSYCNKAPKSGIEVGVTRSADFIIQKAPRGARGAAGGCTAPILPAFLDPGIDRRRSLNCDLWPHGKISIPPRKLNSELSVSVPRRARSRSAISPPHNVPRDPPPGADKRVGIPLSGPGPPAGLGMSNSGINVI</sequence>
<dbReference type="AlphaFoldDB" id="A0A4C1UDE6"/>
<evidence type="ECO:0000313" key="2">
    <source>
        <dbReference type="EMBL" id="GBP23992.1"/>
    </source>
</evidence>